<dbReference type="RefSeq" id="XP_003008157.1">
    <property type="nucleotide sequence ID" value="XM_003008111.1"/>
</dbReference>
<proteinExistence type="predicted"/>
<organism evidence="2">
    <name type="scientific">Verticillium alfalfae (strain VaMs.102 / ATCC MYA-4576 / FGSC 10136)</name>
    <name type="common">Verticillium wilt of alfalfa</name>
    <name type="synonym">Verticillium albo-atrum</name>
    <dbReference type="NCBI Taxonomy" id="526221"/>
    <lineage>
        <taxon>Eukaryota</taxon>
        <taxon>Fungi</taxon>
        <taxon>Dikarya</taxon>
        <taxon>Ascomycota</taxon>
        <taxon>Pezizomycotina</taxon>
        <taxon>Sordariomycetes</taxon>
        <taxon>Hypocreomycetidae</taxon>
        <taxon>Glomerellales</taxon>
        <taxon>Plectosphaerellaceae</taxon>
        <taxon>Verticillium</taxon>
    </lineage>
</organism>
<dbReference type="Proteomes" id="UP000008698">
    <property type="component" value="Unassembled WGS sequence"/>
</dbReference>
<gene>
    <name evidence="1" type="ORF">VDBG_02345</name>
</gene>
<protein>
    <submittedName>
        <fullName evidence="1">Glycosyl hydrolase</fullName>
    </submittedName>
</protein>
<accession>C9SA23</accession>
<dbReference type="AlphaFoldDB" id="C9SA23"/>
<dbReference type="KEGG" id="val:VDBG_02345"/>
<dbReference type="GeneID" id="9532631"/>
<sequence>MLHLKIKNEAWDFWWIDWQQVEHPTTPSIDPCGS</sequence>
<dbReference type="HOGENOM" id="CLU_3377396_0_0_1"/>
<evidence type="ECO:0000313" key="1">
    <source>
        <dbReference type="EMBL" id="EEY16236.1"/>
    </source>
</evidence>
<evidence type="ECO:0000313" key="2">
    <source>
        <dbReference type="Proteomes" id="UP000008698"/>
    </source>
</evidence>
<reference evidence="2" key="1">
    <citation type="journal article" date="2011" name="PLoS Pathog.">
        <title>Comparative genomics yields insights into niche adaptation of plant vascular wilt pathogens.</title>
        <authorList>
            <person name="Klosterman S.J."/>
            <person name="Subbarao K.V."/>
            <person name="Kang S."/>
            <person name="Veronese P."/>
            <person name="Gold S.E."/>
            <person name="Thomma B.P.H.J."/>
            <person name="Chen Z."/>
            <person name="Henrissat B."/>
            <person name="Lee Y.-H."/>
            <person name="Park J."/>
            <person name="Garcia-Pedrajas M.D."/>
            <person name="Barbara D.J."/>
            <person name="Anchieta A."/>
            <person name="de Jonge R."/>
            <person name="Santhanam P."/>
            <person name="Maruthachalam K."/>
            <person name="Atallah Z."/>
            <person name="Amyotte S.G."/>
            <person name="Paz Z."/>
            <person name="Inderbitzin P."/>
            <person name="Hayes R.J."/>
            <person name="Heiman D.I."/>
            <person name="Young S."/>
            <person name="Zeng Q."/>
            <person name="Engels R."/>
            <person name="Galagan J."/>
            <person name="Cuomo C.A."/>
            <person name="Dobinson K.F."/>
            <person name="Ma L.-J."/>
        </authorList>
    </citation>
    <scope>NUCLEOTIDE SEQUENCE [LARGE SCALE GENOMIC DNA]</scope>
    <source>
        <strain evidence="2">VaMs.102 / ATCC MYA-4576 / FGSC 10136</strain>
    </source>
</reference>
<name>C9SA23_VERA1</name>
<dbReference type="GO" id="GO:0016787">
    <property type="term" value="F:hydrolase activity"/>
    <property type="evidence" value="ECO:0007669"/>
    <property type="project" value="UniProtKB-KW"/>
</dbReference>
<keyword evidence="1" id="KW-0378">Hydrolase</keyword>
<keyword evidence="2" id="KW-1185">Reference proteome</keyword>
<dbReference type="EMBL" id="DS985215">
    <property type="protein sequence ID" value="EEY16236.1"/>
    <property type="molecule type" value="Genomic_DNA"/>
</dbReference>